<dbReference type="OrthoDB" id="999962at2759"/>
<organism evidence="10 11">
    <name type="scientific">Heliocybe sulcata</name>
    <dbReference type="NCBI Taxonomy" id="5364"/>
    <lineage>
        <taxon>Eukaryota</taxon>
        <taxon>Fungi</taxon>
        <taxon>Dikarya</taxon>
        <taxon>Basidiomycota</taxon>
        <taxon>Agaricomycotina</taxon>
        <taxon>Agaricomycetes</taxon>
        <taxon>Gloeophyllales</taxon>
        <taxon>Gloeophyllaceae</taxon>
        <taxon>Heliocybe</taxon>
    </lineage>
</organism>
<comment type="subcellular location">
    <subcellularLocation>
        <location evidence="1">Endomembrane system</location>
        <topology evidence="1">Multi-pass membrane protein</topology>
    </subcellularLocation>
</comment>
<evidence type="ECO:0000256" key="6">
    <source>
        <dbReference type="ARBA" id="ARBA00023136"/>
    </source>
</evidence>
<keyword evidence="3" id="KW-0762">Sugar transport</keyword>
<dbReference type="InterPro" id="IPR013657">
    <property type="entry name" value="SCL35B1-4/HUT1"/>
</dbReference>
<feature type="transmembrane region" description="Helical" evidence="8">
    <location>
        <begin position="323"/>
        <end position="343"/>
    </location>
</feature>
<evidence type="ECO:0000256" key="8">
    <source>
        <dbReference type="SAM" id="Phobius"/>
    </source>
</evidence>
<dbReference type="PANTHER" id="PTHR10778">
    <property type="entry name" value="SOLUTE CARRIER FAMILY 35 MEMBER B"/>
    <property type="match status" value="1"/>
</dbReference>
<dbReference type="Proteomes" id="UP000305948">
    <property type="component" value="Unassembled WGS sequence"/>
</dbReference>
<evidence type="ECO:0000256" key="1">
    <source>
        <dbReference type="ARBA" id="ARBA00004127"/>
    </source>
</evidence>
<dbReference type="STRING" id="5364.A0A5C3NEQ6"/>
<feature type="transmembrane region" description="Helical" evidence="8">
    <location>
        <begin position="113"/>
        <end position="132"/>
    </location>
</feature>
<dbReference type="SUPFAM" id="SSF103481">
    <property type="entry name" value="Multidrug resistance efflux transporter EmrE"/>
    <property type="match status" value="1"/>
</dbReference>
<evidence type="ECO:0000256" key="5">
    <source>
        <dbReference type="ARBA" id="ARBA00022989"/>
    </source>
</evidence>
<feature type="signal peptide" evidence="9">
    <location>
        <begin position="1"/>
        <end position="25"/>
    </location>
</feature>
<feature type="transmembrane region" description="Helical" evidence="8">
    <location>
        <begin position="82"/>
        <end position="107"/>
    </location>
</feature>
<evidence type="ECO:0000256" key="3">
    <source>
        <dbReference type="ARBA" id="ARBA00022597"/>
    </source>
</evidence>
<feature type="transmembrane region" description="Helical" evidence="8">
    <location>
        <begin position="355"/>
        <end position="376"/>
    </location>
</feature>
<dbReference type="InterPro" id="IPR037185">
    <property type="entry name" value="EmrE-like"/>
</dbReference>
<dbReference type="GO" id="GO:0005789">
    <property type="term" value="C:endoplasmic reticulum membrane"/>
    <property type="evidence" value="ECO:0007669"/>
    <property type="project" value="TreeGrafter"/>
</dbReference>
<dbReference type="GO" id="GO:0005462">
    <property type="term" value="F:UDP-N-acetylglucosamine transmembrane transporter activity"/>
    <property type="evidence" value="ECO:0007669"/>
    <property type="project" value="TreeGrafter"/>
</dbReference>
<feature type="transmembrane region" description="Helical" evidence="8">
    <location>
        <begin position="139"/>
        <end position="159"/>
    </location>
</feature>
<feature type="chain" id="PRO_5022864345" evidence="9">
    <location>
        <begin position="26"/>
        <end position="417"/>
    </location>
</feature>
<sequence length="417" mass="44964">MSAVIFDWLAPLSLIFGGCCSNALTLEQLTSQYPDAGHLITFAQFLLVSLRGLPNLLSITYPHKSHGLLHYLPILHIKRPRIPLRAYIIQVILFLFVSILNNMAFAYKIPMPVHIIFRSGGLVVSMCLGWLVMGKRYTLTQVFSVLLVTAGVILTTYSASQTKSNSSPKSASASTPTTSLPHTDTLTYLTGIAILSLALLCSGFLGLAQDRMYAAYTRPGAPGADTKSKKNEEKVKAEGKEVSEKPQWQESMFYLHFLAMPMFWFVRQDLTSQLASVASGPQVQVNLVSPFTASASNFIVLPPVFPPSNSTTPPSQAPALGSLSVPMGLLALALTTVTSLICISGVHRLTSRVSSLTVTLVLTVRKAVSLIISVLFFPKEGQGDLGMMWAGAMLVGVGTVGYAVGGRRKEGGKVKKE</sequence>
<dbReference type="AlphaFoldDB" id="A0A5C3NEQ6"/>
<feature type="transmembrane region" description="Helical" evidence="8">
    <location>
        <begin position="388"/>
        <end position="405"/>
    </location>
</feature>
<evidence type="ECO:0000313" key="11">
    <source>
        <dbReference type="Proteomes" id="UP000305948"/>
    </source>
</evidence>
<accession>A0A5C3NEQ6</accession>
<feature type="transmembrane region" description="Helical" evidence="8">
    <location>
        <begin position="186"/>
        <end position="208"/>
    </location>
</feature>
<keyword evidence="6 8" id="KW-0472">Membrane</keyword>
<dbReference type="GO" id="GO:0000139">
    <property type="term" value="C:Golgi membrane"/>
    <property type="evidence" value="ECO:0007669"/>
    <property type="project" value="TreeGrafter"/>
</dbReference>
<keyword evidence="4 8" id="KW-0812">Transmembrane</keyword>
<evidence type="ECO:0000256" key="2">
    <source>
        <dbReference type="ARBA" id="ARBA00022448"/>
    </source>
</evidence>
<dbReference type="PANTHER" id="PTHR10778:SF4">
    <property type="entry name" value="NUCLEOTIDE SUGAR TRANSPORTER SLC35B4"/>
    <property type="match status" value="1"/>
</dbReference>
<keyword evidence="2" id="KW-0813">Transport</keyword>
<dbReference type="EMBL" id="ML213504">
    <property type="protein sequence ID" value="TFK56214.1"/>
    <property type="molecule type" value="Genomic_DNA"/>
</dbReference>
<evidence type="ECO:0000313" key="10">
    <source>
        <dbReference type="EMBL" id="TFK56214.1"/>
    </source>
</evidence>
<feature type="compositionally biased region" description="Basic and acidic residues" evidence="7">
    <location>
        <begin position="226"/>
        <end position="242"/>
    </location>
</feature>
<name>A0A5C3NEQ6_9AGAM</name>
<evidence type="ECO:0000256" key="4">
    <source>
        <dbReference type="ARBA" id="ARBA00022692"/>
    </source>
</evidence>
<reference evidence="10 11" key="1">
    <citation type="journal article" date="2019" name="Nat. Ecol. Evol.">
        <title>Megaphylogeny resolves global patterns of mushroom evolution.</title>
        <authorList>
            <person name="Varga T."/>
            <person name="Krizsan K."/>
            <person name="Foldi C."/>
            <person name="Dima B."/>
            <person name="Sanchez-Garcia M."/>
            <person name="Sanchez-Ramirez S."/>
            <person name="Szollosi G.J."/>
            <person name="Szarkandi J.G."/>
            <person name="Papp V."/>
            <person name="Albert L."/>
            <person name="Andreopoulos W."/>
            <person name="Angelini C."/>
            <person name="Antonin V."/>
            <person name="Barry K.W."/>
            <person name="Bougher N.L."/>
            <person name="Buchanan P."/>
            <person name="Buyck B."/>
            <person name="Bense V."/>
            <person name="Catcheside P."/>
            <person name="Chovatia M."/>
            <person name="Cooper J."/>
            <person name="Damon W."/>
            <person name="Desjardin D."/>
            <person name="Finy P."/>
            <person name="Geml J."/>
            <person name="Haridas S."/>
            <person name="Hughes K."/>
            <person name="Justo A."/>
            <person name="Karasinski D."/>
            <person name="Kautmanova I."/>
            <person name="Kiss B."/>
            <person name="Kocsube S."/>
            <person name="Kotiranta H."/>
            <person name="LaButti K.M."/>
            <person name="Lechner B.E."/>
            <person name="Liimatainen K."/>
            <person name="Lipzen A."/>
            <person name="Lukacs Z."/>
            <person name="Mihaltcheva S."/>
            <person name="Morgado L.N."/>
            <person name="Niskanen T."/>
            <person name="Noordeloos M.E."/>
            <person name="Ohm R.A."/>
            <person name="Ortiz-Santana B."/>
            <person name="Ovrebo C."/>
            <person name="Racz N."/>
            <person name="Riley R."/>
            <person name="Savchenko A."/>
            <person name="Shiryaev A."/>
            <person name="Soop K."/>
            <person name="Spirin V."/>
            <person name="Szebenyi C."/>
            <person name="Tomsovsky M."/>
            <person name="Tulloss R.E."/>
            <person name="Uehling J."/>
            <person name="Grigoriev I.V."/>
            <person name="Vagvolgyi C."/>
            <person name="Papp T."/>
            <person name="Martin F.M."/>
            <person name="Miettinen O."/>
            <person name="Hibbett D.S."/>
            <person name="Nagy L.G."/>
        </authorList>
    </citation>
    <scope>NUCLEOTIDE SEQUENCE [LARGE SCALE GENOMIC DNA]</scope>
    <source>
        <strain evidence="10 11">OMC1185</strain>
    </source>
</reference>
<feature type="region of interest" description="Disordered" evidence="7">
    <location>
        <begin position="219"/>
        <end position="242"/>
    </location>
</feature>
<evidence type="ECO:0000256" key="9">
    <source>
        <dbReference type="SAM" id="SignalP"/>
    </source>
</evidence>
<keyword evidence="9" id="KW-0732">Signal</keyword>
<protein>
    <submittedName>
        <fullName evidence="10">UAA transporter</fullName>
    </submittedName>
</protein>
<evidence type="ECO:0000256" key="7">
    <source>
        <dbReference type="SAM" id="MobiDB-lite"/>
    </source>
</evidence>
<dbReference type="Pfam" id="PF08449">
    <property type="entry name" value="UAA"/>
    <property type="match status" value="2"/>
</dbReference>
<keyword evidence="11" id="KW-1185">Reference proteome</keyword>
<gene>
    <name evidence="10" type="ORF">OE88DRAFT_1673475</name>
</gene>
<dbReference type="Gene3D" id="1.10.3730.20">
    <property type="match status" value="1"/>
</dbReference>
<keyword evidence="5 8" id="KW-1133">Transmembrane helix</keyword>
<proteinExistence type="predicted"/>
<dbReference type="GO" id="GO:0005464">
    <property type="term" value="F:UDP-xylose transmembrane transporter activity"/>
    <property type="evidence" value="ECO:0007669"/>
    <property type="project" value="TreeGrafter"/>
</dbReference>